<dbReference type="InterPro" id="IPR027417">
    <property type="entry name" value="P-loop_NTPase"/>
</dbReference>
<dbReference type="GO" id="GO:0005524">
    <property type="term" value="F:ATP binding"/>
    <property type="evidence" value="ECO:0007669"/>
    <property type="project" value="UniProtKB-UniRule"/>
</dbReference>
<dbReference type="RefSeq" id="WP_233452817.1">
    <property type="nucleotide sequence ID" value="NZ_VWXL01000078.1"/>
</dbReference>
<feature type="binding site" evidence="1">
    <location>
        <begin position="45"/>
        <end position="52"/>
    </location>
    <ligand>
        <name>ATP</name>
        <dbReference type="ChEBI" id="CHEBI:30616"/>
    </ligand>
</feature>
<comment type="caution">
    <text evidence="3">The sequence shown here is derived from an EMBL/GenBank/DDBJ whole genome shotgun (WGS) entry which is preliminary data.</text>
</comment>
<dbReference type="GO" id="GO:0003677">
    <property type="term" value="F:DNA binding"/>
    <property type="evidence" value="ECO:0007669"/>
    <property type="project" value="InterPro"/>
</dbReference>
<dbReference type="InterPro" id="IPR002543">
    <property type="entry name" value="FtsK_dom"/>
</dbReference>
<protein>
    <recommendedName>
        <fullName evidence="2">FtsK domain-containing protein</fullName>
    </recommendedName>
</protein>
<evidence type="ECO:0000313" key="4">
    <source>
        <dbReference type="Proteomes" id="UP000469440"/>
    </source>
</evidence>
<evidence type="ECO:0000259" key="2">
    <source>
        <dbReference type="PROSITE" id="PS50901"/>
    </source>
</evidence>
<keyword evidence="4" id="KW-1185">Reference proteome</keyword>
<feature type="domain" description="FtsK" evidence="2">
    <location>
        <begin position="26"/>
        <end position="200"/>
    </location>
</feature>
<dbReference type="Gene3D" id="3.40.50.300">
    <property type="entry name" value="P-loop containing nucleotide triphosphate hydrolases"/>
    <property type="match status" value="1"/>
</dbReference>
<keyword evidence="1" id="KW-0547">Nucleotide-binding</keyword>
<reference evidence="3 4" key="1">
    <citation type="submission" date="2019-09" db="EMBL/GenBank/DDBJ databases">
        <title>Genome sequence of Clostridium sp. EA1.</title>
        <authorList>
            <person name="Poehlein A."/>
            <person name="Bengelsdorf F.R."/>
            <person name="Daniel R."/>
        </authorList>
    </citation>
    <scope>NUCLEOTIDE SEQUENCE [LARGE SCALE GENOMIC DNA]</scope>
    <source>
        <strain evidence="3 4">EA1</strain>
    </source>
</reference>
<dbReference type="EMBL" id="VWXL01000078">
    <property type="protein sequence ID" value="MVB11980.1"/>
    <property type="molecule type" value="Genomic_DNA"/>
</dbReference>
<name>A0A6N8I2V7_9FIRM</name>
<dbReference type="PROSITE" id="PS50901">
    <property type="entry name" value="FTSK"/>
    <property type="match status" value="1"/>
</dbReference>
<sequence>MMMKSDAPKLLTLGFDLDTWDGYGARVPITTDISLTTNSHILVCGMSGSGKSYYENALFSKLVLADPHGEFYFADYKSEDSFAYLRSCPHYYAYKNTLQALDAVYARLNARQSGEDESSNPITLIWDEYMANVLSLVNEDKKAAAVVMNKVSEILLLGRSLSVRLITTMQRPDAIAFPAGSRLNYGIVVALGAAIKSIYEMLLPDFMEQVKGRVFGQGEGVALLQGSQLHFIKVGTVQDFERMRQICVKALS</sequence>
<dbReference type="AlphaFoldDB" id="A0A6N8I2V7"/>
<organism evidence="3 4">
    <name type="scientific">Caproicibacter fermentans</name>
    <dbReference type="NCBI Taxonomy" id="2576756"/>
    <lineage>
        <taxon>Bacteria</taxon>
        <taxon>Bacillati</taxon>
        <taxon>Bacillota</taxon>
        <taxon>Clostridia</taxon>
        <taxon>Eubacteriales</taxon>
        <taxon>Acutalibacteraceae</taxon>
        <taxon>Caproicibacter</taxon>
    </lineage>
</organism>
<gene>
    <name evidence="3" type="ORF">CAFE_27090</name>
</gene>
<dbReference type="Pfam" id="PF01580">
    <property type="entry name" value="FtsK_SpoIIIE"/>
    <property type="match status" value="1"/>
</dbReference>
<evidence type="ECO:0000313" key="3">
    <source>
        <dbReference type="EMBL" id="MVB11980.1"/>
    </source>
</evidence>
<dbReference type="Proteomes" id="UP000469440">
    <property type="component" value="Unassembled WGS sequence"/>
</dbReference>
<proteinExistence type="predicted"/>
<keyword evidence="1" id="KW-0067">ATP-binding</keyword>
<dbReference type="SUPFAM" id="SSF52540">
    <property type="entry name" value="P-loop containing nucleoside triphosphate hydrolases"/>
    <property type="match status" value="1"/>
</dbReference>
<accession>A0A6N8I2V7</accession>
<evidence type="ECO:0000256" key="1">
    <source>
        <dbReference type="PROSITE-ProRule" id="PRU00289"/>
    </source>
</evidence>